<name>A0A8T0UC74_PANVG</name>
<protein>
    <submittedName>
        <fullName evidence="2">Uncharacterized protein</fullName>
    </submittedName>
</protein>
<comment type="caution">
    <text evidence="2">The sequence shown here is derived from an EMBL/GenBank/DDBJ whole genome shotgun (WGS) entry which is preliminary data.</text>
</comment>
<feature type="compositionally biased region" description="Pro residues" evidence="1">
    <location>
        <begin position="68"/>
        <end position="86"/>
    </location>
</feature>
<evidence type="ECO:0000313" key="3">
    <source>
        <dbReference type="Proteomes" id="UP000823388"/>
    </source>
</evidence>
<feature type="region of interest" description="Disordered" evidence="1">
    <location>
        <begin position="154"/>
        <end position="186"/>
    </location>
</feature>
<feature type="region of interest" description="Disordered" evidence="1">
    <location>
        <begin position="122"/>
        <end position="142"/>
    </location>
</feature>
<organism evidence="2 3">
    <name type="scientific">Panicum virgatum</name>
    <name type="common">Blackwell switchgrass</name>
    <dbReference type="NCBI Taxonomy" id="38727"/>
    <lineage>
        <taxon>Eukaryota</taxon>
        <taxon>Viridiplantae</taxon>
        <taxon>Streptophyta</taxon>
        <taxon>Embryophyta</taxon>
        <taxon>Tracheophyta</taxon>
        <taxon>Spermatophyta</taxon>
        <taxon>Magnoliopsida</taxon>
        <taxon>Liliopsida</taxon>
        <taxon>Poales</taxon>
        <taxon>Poaceae</taxon>
        <taxon>PACMAD clade</taxon>
        <taxon>Panicoideae</taxon>
        <taxon>Panicodae</taxon>
        <taxon>Paniceae</taxon>
        <taxon>Panicinae</taxon>
        <taxon>Panicum</taxon>
        <taxon>Panicum sect. Hiantes</taxon>
    </lineage>
</organism>
<evidence type="ECO:0000313" key="2">
    <source>
        <dbReference type="EMBL" id="KAG2619698.1"/>
    </source>
</evidence>
<feature type="compositionally biased region" description="Polar residues" evidence="1">
    <location>
        <begin position="166"/>
        <end position="186"/>
    </location>
</feature>
<sequence length="186" mass="20355">MITYRVELTAFRPPTASISTSPSPPWMHQLLGGGIVIPARPARESRCRRKASRHLALACTASSAPRDPLAPPPPPSLPARPPPPPSARSALLSRFPHRHSPLLLLPRRRAPPFLPRRRRALRGHAAPLRPSAPIATPSRPPRPVLSLRRVLCRLRLRKPPPPQELTGASTPTATHRSVHSSSDPLE</sequence>
<evidence type="ECO:0000256" key="1">
    <source>
        <dbReference type="SAM" id="MobiDB-lite"/>
    </source>
</evidence>
<reference evidence="2" key="1">
    <citation type="submission" date="2020-05" db="EMBL/GenBank/DDBJ databases">
        <title>WGS assembly of Panicum virgatum.</title>
        <authorList>
            <person name="Lovell J.T."/>
            <person name="Jenkins J."/>
            <person name="Shu S."/>
            <person name="Juenger T.E."/>
            <person name="Schmutz J."/>
        </authorList>
    </citation>
    <scope>NUCLEOTIDE SEQUENCE</scope>
    <source>
        <strain evidence="2">AP13</strain>
    </source>
</reference>
<accession>A0A8T0UC74</accession>
<dbReference type="EMBL" id="CM029042">
    <property type="protein sequence ID" value="KAG2619698.1"/>
    <property type="molecule type" value="Genomic_DNA"/>
</dbReference>
<gene>
    <name evidence="2" type="ORF">PVAP13_3NG128601</name>
</gene>
<keyword evidence="3" id="KW-1185">Reference proteome</keyword>
<dbReference type="AlphaFoldDB" id="A0A8T0UC74"/>
<feature type="region of interest" description="Disordered" evidence="1">
    <location>
        <begin position="60"/>
        <end position="93"/>
    </location>
</feature>
<dbReference type="Proteomes" id="UP000823388">
    <property type="component" value="Chromosome 3N"/>
</dbReference>
<proteinExistence type="predicted"/>